<evidence type="ECO:0000256" key="2">
    <source>
        <dbReference type="ARBA" id="ARBA00007025"/>
    </source>
</evidence>
<dbReference type="Gene3D" id="3.40.50.10810">
    <property type="entry name" value="Tandem AAA-ATPase domain"/>
    <property type="match status" value="1"/>
</dbReference>
<dbReference type="SUPFAM" id="SSF52540">
    <property type="entry name" value="P-loop containing nucleoside triphosphate hydrolases"/>
    <property type="match status" value="2"/>
</dbReference>
<dbReference type="PROSITE" id="PS51192">
    <property type="entry name" value="HELICASE_ATP_BIND_1"/>
    <property type="match status" value="1"/>
</dbReference>
<dbReference type="GO" id="GO:0004386">
    <property type="term" value="F:helicase activity"/>
    <property type="evidence" value="ECO:0007669"/>
    <property type="project" value="UniProtKB-KW"/>
</dbReference>
<dbReference type="SMART" id="SM00487">
    <property type="entry name" value="DEXDc"/>
    <property type="match status" value="1"/>
</dbReference>
<dbReference type="CDD" id="cd18007">
    <property type="entry name" value="DEXHc_ATRX-like"/>
    <property type="match status" value="1"/>
</dbReference>
<comment type="subcellular location">
    <subcellularLocation>
        <location evidence="1">Nucleus</location>
    </subcellularLocation>
</comment>
<dbReference type="CDD" id="cd18793">
    <property type="entry name" value="SF2_C_SNF"/>
    <property type="match status" value="1"/>
</dbReference>
<evidence type="ECO:0000256" key="4">
    <source>
        <dbReference type="ARBA" id="ARBA00022801"/>
    </source>
</evidence>
<dbReference type="PANTHER" id="PTHR45797:SF1">
    <property type="entry name" value="HELICASE ARIP4"/>
    <property type="match status" value="1"/>
</dbReference>
<evidence type="ECO:0000313" key="13">
    <source>
        <dbReference type="Proteomes" id="UP001162031"/>
    </source>
</evidence>
<evidence type="ECO:0000256" key="7">
    <source>
        <dbReference type="ARBA" id="ARBA00023125"/>
    </source>
</evidence>
<dbReference type="PANTHER" id="PTHR45797">
    <property type="entry name" value="RAD54-LIKE"/>
    <property type="match status" value="1"/>
</dbReference>
<feature type="compositionally biased region" description="Basic and acidic residues" evidence="9">
    <location>
        <begin position="651"/>
        <end position="660"/>
    </location>
</feature>
<dbReference type="InterPro" id="IPR038718">
    <property type="entry name" value="SNF2-like_sf"/>
</dbReference>
<keyword evidence="6" id="KW-0067">ATP-binding</keyword>
<keyword evidence="13" id="KW-1185">Reference proteome</keyword>
<evidence type="ECO:0000256" key="1">
    <source>
        <dbReference type="ARBA" id="ARBA00004123"/>
    </source>
</evidence>
<proteinExistence type="inferred from homology"/>
<gene>
    <name evidence="12" type="ORF">HBR001_LOCUS4693</name>
</gene>
<feature type="domain" description="Helicase C-terminal" evidence="11">
    <location>
        <begin position="609"/>
        <end position="826"/>
    </location>
</feature>
<keyword evidence="4" id="KW-0378">Hydrolase</keyword>
<evidence type="ECO:0000256" key="9">
    <source>
        <dbReference type="SAM" id="MobiDB-lite"/>
    </source>
</evidence>
<dbReference type="GO" id="GO:0005524">
    <property type="term" value="F:ATP binding"/>
    <property type="evidence" value="ECO:0007669"/>
    <property type="project" value="UniProtKB-KW"/>
</dbReference>
<comment type="similarity">
    <text evidence="2">Belongs to the SNF2/RAD54 helicase family.</text>
</comment>
<evidence type="ECO:0008006" key="14">
    <source>
        <dbReference type="Google" id="ProtNLM"/>
    </source>
</evidence>
<dbReference type="InterPro" id="IPR049730">
    <property type="entry name" value="SNF2/RAD54-like_C"/>
</dbReference>
<dbReference type="Gene3D" id="3.40.50.300">
    <property type="entry name" value="P-loop containing nucleotide triphosphate hydrolases"/>
    <property type="match status" value="3"/>
</dbReference>
<dbReference type="InterPro" id="IPR000330">
    <property type="entry name" value="SNF2_N"/>
</dbReference>
<dbReference type="InterPro" id="IPR001650">
    <property type="entry name" value="Helicase_C-like"/>
</dbReference>
<name>A0AAV0U0Q8_HYABA</name>
<dbReference type="GO" id="GO:0005634">
    <property type="term" value="C:nucleus"/>
    <property type="evidence" value="ECO:0007669"/>
    <property type="project" value="UniProtKB-SubCell"/>
</dbReference>
<keyword evidence="5" id="KW-0347">Helicase</keyword>
<evidence type="ECO:0000259" key="10">
    <source>
        <dbReference type="PROSITE" id="PS51192"/>
    </source>
</evidence>
<reference evidence="12" key="1">
    <citation type="submission" date="2022-12" db="EMBL/GenBank/DDBJ databases">
        <authorList>
            <person name="Webb A."/>
        </authorList>
    </citation>
    <scope>NUCLEOTIDE SEQUENCE</scope>
    <source>
        <strain evidence="12">Hp1</strain>
    </source>
</reference>
<evidence type="ECO:0000256" key="8">
    <source>
        <dbReference type="ARBA" id="ARBA00023242"/>
    </source>
</evidence>
<dbReference type="SMART" id="SM00490">
    <property type="entry name" value="HELICc"/>
    <property type="match status" value="1"/>
</dbReference>
<protein>
    <recommendedName>
        <fullName evidence="14">Helicase ATP-binding domain-containing protein</fullName>
    </recommendedName>
</protein>
<dbReference type="AlphaFoldDB" id="A0AAV0U0Q8"/>
<dbReference type="Gene3D" id="1.20.120.850">
    <property type="entry name" value="SWI2/SNF2 ATPases, N-terminal domain"/>
    <property type="match status" value="1"/>
</dbReference>
<evidence type="ECO:0000259" key="11">
    <source>
        <dbReference type="PROSITE" id="PS51194"/>
    </source>
</evidence>
<dbReference type="PROSITE" id="PS51194">
    <property type="entry name" value="HELICASE_CTER"/>
    <property type="match status" value="1"/>
</dbReference>
<evidence type="ECO:0000256" key="5">
    <source>
        <dbReference type="ARBA" id="ARBA00022806"/>
    </source>
</evidence>
<sequence length="913" mass="101343">MDDSRCTCGIVPCICVGDVEGAVDFLDEGHDSHVPTIGDAVDTKSKLRLLFAADATSQCVSCMMLPCICPADDEAACVQATRSPASGHDVDAVDEETDEYGRVRLGVPFATTRQVQRDDDMWIAKEIKALLKPHQREGVRFLYSHVVAKRGCILADYMGLGKTLQVITVIYSFIVDEIDARKQKRDATRSCTVMETGSLKTEEEDKKKDADPPATVLVLCPAICLSNWDSEFEKWLSVEARARCPVVLFDSFTTKGTTAGRMRLLQRWKRTGGVLLMGYEMFRGLLNPTIASVSTSPENTTSIRVCSRMASATMEITSASARETAQIQRTAREFRRLLCAPGASLVVMDEGHRMKDPSSLLCQSVAQIQSPRRLVLTGYPVQNSLSEYWCMVNFARQGFLGTYDEFRAKYERPIVGGSTTHSQELIELLHSVVLRRGKALLSSQLPPKKEWILYCKLSPVQHRLYCDFLEYYNDGAGASADLLTAYAALLQVMNHPDIIYSKLCPTGDDGSALQLGSDNEPTNVLQSSDGLSGWAWESEERLQVKQQNVVAQRRRKRQKLTDTQNASVWARSVIFGENDQGIDKPIQGMTDNYQTRVLENSGKMLVLLRIVEESFACGDKVVVFSQSVPTLKVISDFLHASSFSPSSTTDDSSKVHEDSNKSNFKCRRIATRPNRDPAGILRKRRIHAAAGSSRTRMTSNDSATVSNTDSKEWFLQIDGSTNSAKRMEYIQRFSAIGSPVKLLLVSTRAGAEGINLHAANRLVLFDVSWNPSNDHQSMCRSHRIGQAKSVHVYRLVSTGTMERMIYEQQMKKVDLSTAVVDSDELINDKKGAADPYSPARTDVDAAVKEAENSVPFSGFLQPPAEINYDKEVVVDETIVEDDPVLASCVKQLGRWLVDVRRIGEPTSDRNQPE</sequence>
<keyword evidence="3" id="KW-0547">Nucleotide-binding</keyword>
<keyword evidence="7" id="KW-0238">DNA-binding</keyword>
<dbReference type="Pfam" id="PF00176">
    <property type="entry name" value="SNF2-rel_dom"/>
    <property type="match status" value="1"/>
</dbReference>
<feature type="domain" description="Helicase ATP-binding" evidence="10">
    <location>
        <begin position="143"/>
        <end position="398"/>
    </location>
</feature>
<dbReference type="InterPro" id="IPR044574">
    <property type="entry name" value="ARIP4-like"/>
</dbReference>
<evidence type="ECO:0000256" key="6">
    <source>
        <dbReference type="ARBA" id="ARBA00022840"/>
    </source>
</evidence>
<dbReference type="InterPro" id="IPR027417">
    <property type="entry name" value="P-loop_NTPase"/>
</dbReference>
<organism evidence="12 13">
    <name type="scientific">Hyaloperonospora brassicae</name>
    <name type="common">Brassica downy mildew</name>
    <name type="synonym">Peronospora brassicae</name>
    <dbReference type="NCBI Taxonomy" id="162125"/>
    <lineage>
        <taxon>Eukaryota</taxon>
        <taxon>Sar</taxon>
        <taxon>Stramenopiles</taxon>
        <taxon>Oomycota</taxon>
        <taxon>Peronosporomycetes</taxon>
        <taxon>Peronosporales</taxon>
        <taxon>Peronosporaceae</taxon>
        <taxon>Hyaloperonospora</taxon>
    </lineage>
</organism>
<dbReference type="EMBL" id="CANTFL010001011">
    <property type="protein sequence ID" value="CAI5729947.1"/>
    <property type="molecule type" value="Genomic_DNA"/>
</dbReference>
<keyword evidence="8" id="KW-0539">Nucleus</keyword>
<dbReference type="GO" id="GO:0003677">
    <property type="term" value="F:DNA binding"/>
    <property type="evidence" value="ECO:0007669"/>
    <property type="project" value="UniProtKB-KW"/>
</dbReference>
<dbReference type="GO" id="GO:0016887">
    <property type="term" value="F:ATP hydrolysis activity"/>
    <property type="evidence" value="ECO:0007669"/>
    <property type="project" value="InterPro"/>
</dbReference>
<evidence type="ECO:0000313" key="12">
    <source>
        <dbReference type="EMBL" id="CAI5729947.1"/>
    </source>
</evidence>
<comment type="caution">
    <text evidence="12">The sequence shown here is derived from an EMBL/GenBank/DDBJ whole genome shotgun (WGS) entry which is preliminary data.</text>
</comment>
<feature type="region of interest" description="Disordered" evidence="9">
    <location>
        <begin position="643"/>
        <end position="663"/>
    </location>
</feature>
<dbReference type="Pfam" id="PF00271">
    <property type="entry name" value="Helicase_C"/>
    <property type="match status" value="1"/>
</dbReference>
<dbReference type="Proteomes" id="UP001162031">
    <property type="component" value="Unassembled WGS sequence"/>
</dbReference>
<accession>A0AAV0U0Q8</accession>
<evidence type="ECO:0000256" key="3">
    <source>
        <dbReference type="ARBA" id="ARBA00022741"/>
    </source>
</evidence>
<dbReference type="InterPro" id="IPR014001">
    <property type="entry name" value="Helicase_ATP-bd"/>
</dbReference>